<dbReference type="OrthoDB" id="2507450at2759"/>
<feature type="chain" id="PRO_5021434049" evidence="2">
    <location>
        <begin position="25"/>
        <end position="650"/>
    </location>
</feature>
<evidence type="ECO:0000256" key="2">
    <source>
        <dbReference type="SAM" id="SignalP"/>
    </source>
</evidence>
<name>A0A4Y7TMI3_COPMI</name>
<protein>
    <submittedName>
        <fullName evidence="3">Uncharacterized protein</fullName>
    </submittedName>
</protein>
<feature type="signal peptide" evidence="2">
    <location>
        <begin position="1"/>
        <end position="24"/>
    </location>
</feature>
<dbReference type="Proteomes" id="UP000298030">
    <property type="component" value="Unassembled WGS sequence"/>
</dbReference>
<feature type="compositionally biased region" description="Low complexity" evidence="1">
    <location>
        <begin position="534"/>
        <end position="558"/>
    </location>
</feature>
<reference evidence="3 4" key="1">
    <citation type="journal article" date="2019" name="Nat. Ecol. Evol.">
        <title>Megaphylogeny resolves global patterns of mushroom evolution.</title>
        <authorList>
            <person name="Varga T."/>
            <person name="Krizsan K."/>
            <person name="Foldi C."/>
            <person name="Dima B."/>
            <person name="Sanchez-Garcia M."/>
            <person name="Sanchez-Ramirez S."/>
            <person name="Szollosi G.J."/>
            <person name="Szarkandi J.G."/>
            <person name="Papp V."/>
            <person name="Albert L."/>
            <person name="Andreopoulos W."/>
            <person name="Angelini C."/>
            <person name="Antonin V."/>
            <person name="Barry K.W."/>
            <person name="Bougher N.L."/>
            <person name="Buchanan P."/>
            <person name="Buyck B."/>
            <person name="Bense V."/>
            <person name="Catcheside P."/>
            <person name="Chovatia M."/>
            <person name="Cooper J."/>
            <person name="Damon W."/>
            <person name="Desjardin D."/>
            <person name="Finy P."/>
            <person name="Geml J."/>
            <person name="Haridas S."/>
            <person name="Hughes K."/>
            <person name="Justo A."/>
            <person name="Karasinski D."/>
            <person name="Kautmanova I."/>
            <person name="Kiss B."/>
            <person name="Kocsube S."/>
            <person name="Kotiranta H."/>
            <person name="LaButti K.M."/>
            <person name="Lechner B.E."/>
            <person name="Liimatainen K."/>
            <person name="Lipzen A."/>
            <person name="Lukacs Z."/>
            <person name="Mihaltcheva S."/>
            <person name="Morgado L.N."/>
            <person name="Niskanen T."/>
            <person name="Noordeloos M.E."/>
            <person name="Ohm R.A."/>
            <person name="Ortiz-Santana B."/>
            <person name="Ovrebo C."/>
            <person name="Racz N."/>
            <person name="Riley R."/>
            <person name="Savchenko A."/>
            <person name="Shiryaev A."/>
            <person name="Soop K."/>
            <person name="Spirin V."/>
            <person name="Szebenyi C."/>
            <person name="Tomsovsky M."/>
            <person name="Tulloss R.E."/>
            <person name="Uehling J."/>
            <person name="Grigoriev I.V."/>
            <person name="Vagvolgyi C."/>
            <person name="Papp T."/>
            <person name="Martin F.M."/>
            <person name="Miettinen O."/>
            <person name="Hibbett D.S."/>
            <person name="Nagy L.G."/>
        </authorList>
    </citation>
    <scope>NUCLEOTIDE SEQUENCE [LARGE SCALE GENOMIC DNA]</scope>
    <source>
        <strain evidence="3 4">FP101781</strain>
    </source>
</reference>
<evidence type="ECO:0000313" key="4">
    <source>
        <dbReference type="Proteomes" id="UP000298030"/>
    </source>
</evidence>
<keyword evidence="2" id="KW-0732">Signal</keyword>
<evidence type="ECO:0000313" key="3">
    <source>
        <dbReference type="EMBL" id="TEB34749.1"/>
    </source>
</evidence>
<evidence type="ECO:0000256" key="1">
    <source>
        <dbReference type="SAM" id="MobiDB-lite"/>
    </source>
</evidence>
<accession>A0A4Y7TMI3</accession>
<dbReference type="AlphaFoldDB" id="A0A4Y7TMI3"/>
<dbReference type="STRING" id="71717.A0A4Y7TMI3"/>
<feature type="compositionally biased region" description="Low complexity" evidence="1">
    <location>
        <begin position="190"/>
        <end position="213"/>
    </location>
</feature>
<keyword evidence="4" id="KW-1185">Reference proteome</keyword>
<feature type="region of interest" description="Disordered" evidence="1">
    <location>
        <begin position="531"/>
        <end position="567"/>
    </location>
</feature>
<comment type="caution">
    <text evidence="3">The sequence shown here is derived from an EMBL/GenBank/DDBJ whole genome shotgun (WGS) entry which is preliminary data.</text>
</comment>
<proteinExistence type="predicted"/>
<sequence>MLPKSLITLTLYLLANSQLQEVLARSQWLERDGRAVYLYPRRFGQEQPAVLQKLRDACPGEVCGTLAGAAITPLLAAQPECTQQDLADQIIDASKQFDAATQANMLEIAKEYRQVEKNTPPDFTTNPPTARNSVFCQKAPKNAELNGLVQAQDPANDPDLFFDPATKATVRKGEQANTFPFGEAAGGNAGNNDPAATTSAAPATGTALPAEDPAATGTECVTAVTVTVTATATAAADSSLPTVVVGGEATPTSVAAEPAPTSVGDADFGSCSVPEIEFGQGFDNRRETSFQPVDKASFDHGSAQNIDIITRAVCDTLVNKCGANQAARDLCATAQAAASAAEPKKTGIQADAFNAVFGKTTNFAAVQAFDDQGRAVPGTGSATDNAGNAGNTGTDNTGNTGNSDNTGNTGNTGSAGAVGDFGSCSTPQILFAQGLDGRKETAFEPVDKASFDHGSAQNIDIITQFICDELTNSCDADATAKATCQTARAAASAATKGSGAQADAFNAAFGLSTNFAAVQAFDNQGRAVGSVAAQPNTPATGNTGNNNNGNNNQNTGNTGNTGGAAQGGNLQTFTGNLGGVVAPTVTALGDGRFQVTGNAAFNNIRNARVRSCDVQNNQCANAANSSGNRNFSVAQCNAQQAQCIQLADSQ</sequence>
<gene>
    <name evidence="3" type="ORF">FA13DRAFT_1501777</name>
</gene>
<feature type="region of interest" description="Disordered" evidence="1">
    <location>
        <begin position="375"/>
        <end position="412"/>
    </location>
</feature>
<feature type="region of interest" description="Disordered" evidence="1">
    <location>
        <begin position="178"/>
        <end position="213"/>
    </location>
</feature>
<feature type="compositionally biased region" description="Low complexity" evidence="1">
    <location>
        <begin position="378"/>
        <end position="412"/>
    </location>
</feature>
<organism evidence="3 4">
    <name type="scientific">Coprinellus micaceus</name>
    <name type="common">Glistening ink-cap mushroom</name>
    <name type="synonym">Coprinus micaceus</name>
    <dbReference type="NCBI Taxonomy" id="71717"/>
    <lineage>
        <taxon>Eukaryota</taxon>
        <taxon>Fungi</taxon>
        <taxon>Dikarya</taxon>
        <taxon>Basidiomycota</taxon>
        <taxon>Agaricomycotina</taxon>
        <taxon>Agaricomycetes</taxon>
        <taxon>Agaricomycetidae</taxon>
        <taxon>Agaricales</taxon>
        <taxon>Agaricineae</taxon>
        <taxon>Psathyrellaceae</taxon>
        <taxon>Coprinellus</taxon>
    </lineage>
</organism>
<dbReference type="EMBL" id="QPFP01000009">
    <property type="protein sequence ID" value="TEB34749.1"/>
    <property type="molecule type" value="Genomic_DNA"/>
</dbReference>